<evidence type="ECO:0000256" key="13">
    <source>
        <dbReference type="SAM" id="Phobius"/>
    </source>
</evidence>
<accession>A0ABY6F6T4</accession>
<evidence type="ECO:0000256" key="9">
    <source>
        <dbReference type="ARBA" id="ARBA00022989"/>
    </source>
</evidence>
<dbReference type="PANTHER" id="PTHR30529">
    <property type="entry name" value="CYTOCHROME B561"/>
    <property type="match status" value="1"/>
</dbReference>
<proteinExistence type="inferred from homology"/>
<evidence type="ECO:0000259" key="14">
    <source>
        <dbReference type="Pfam" id="PF01292"/>
    </source>
</evidence>
<feature type="transmembrane region" description="Helical" evidence="13">
    <location>
        <begin position="88"/>
        <end position="107"/>
    </location>
</feature>
<evidence type="ECO:0000256" key="2">
    <source>
        <dbReference type="ARBA" id="ARBA00004651"/>
    </source>
</evidence>
<feature type="transmembrane region" description="Helical" evidence="13">
    <location>
        <begin position="20"/>
        <end position="36"/>
    </location>
</feature>
<feature type="transmembrane region" description="Helical" evidence="13">
    <location>
        <begin position="141"/>
        <end position="163"/>
    </location>
</feature>
<feature type="domain" description="Cytochrome b561 bacterial/Ni-hydrogenase" evidence="14">
    <location>
        <begin position="14"/>
        <end position="172"/>
    </location>
</feature>
<comment type="cofactor">
    <cofactor evidence="1">
        <name>heme b</name>
        <dbReference type="ChEBI" id="CHEBI:60344"/>
    </cofactor>
</comment>
<dbReference type="RefSeq" id="WP_263077096.1">
    <property type="nucleotide sequence ID" value="NZ_CP089977.1"/>
</dbReference>
<dbReference type="InterPro" id="IPR016174">
    <property type="entry name" value="Di-haem_cyt_TM"/>
</dbReference>
<evidence type="ECO:0000313" key="16">
    <source>
        <dbReference type="Proteomes" id="UP001063782"/>
    </source>
</evidence>
<sequence length="173" mass="19149">MTQLATNAMQIQKYNLAARLFHWVGALLIVTAWFLVEQGEDFIGLHKAVGFSFLIWTLLRLINRVVSKAPAALPMPAWQTAISHLTHLALYVAMIGMPVTGFLSAYFGGYGVDVFGIFQIAGAAEANRDLARTLMGVHRGLMWNALLALVVLHIGAALYHQFVKKDNLLARMR</sequence>
<protein>
    <submittedName>
        <fullName evidence="15">Cytochrome b</fullName>
    </submittedName>
</protein>
<comment type="similarity">
    <text evidence="12">Belongs to the cytochrome b561 family.</text>
</comment>
<comment type="subcellular location">
    <subcellularLocation>
        <location evidence="2">Cell membrane</location>
        <topology evidence="2">Multi-pass membrane protein</topology>
    </subcellularLocation>
</comment>
<dbReference type="InterPro" id="IPR052168">
    <property type="entry name" value="Cytochrome_b561_oxidase"/>
</dbReference>
<evidence type="ECO:0000256" key="11">
    <source>
        <dbReference type="ARBA" id="ARBA00023136"/>
    </source>
</evidence>
<evidence type="ECO:0000256" key="3">
    <source>
        <dbReference type="ARBA" id="ARBA00022448"/>
    </source>
</evidence>
<reference evidence="15" key="1">
    <citation type="submission" date="2021-12" db="EMBL/GenBank/DDBJ databases">
        <title>taxonomy of Moraxella sp. ZY201224.</title>
        <authorList>
            <person name="Li F."/>
        </authorList>
    </citation>
    <scope>NUCLEOTIDE SEQUENCE</scope>
    <source>
        <strain evidence="15">ZY201224</strain>
    </source>
</reference>
<keyword evidence="11 13" id="KW-0472">Membrane</keyword>
<keyword evidence="3" id="KW-0813">Transport</keyword>
<keyword evidence="9 13" id="KW-1133">Transmembrane helix</keyword>
<dbReference type="EMBL" id="CP089977">
    <property type="protein sequence ID" value="UXZ05585.1"/>
    <property type="molecule type" value="Genomic_DNA"/>
</dbReference>
<keyword evidence="10" id="KW-0408">Iron</keyword>
<evidence type="ECO:0000256" key="4">
    <source>
        <dbReference type="ARBA" id="ARBA00022475"/>
    </source>
</evidence>
<name>A0ABY6F6T4_9GAMM</name>
<keyword evidence="8" id="KW-0249">Electron transport</keyword>
<gene>
    <name evidence="15" type="ORF">LU297_03855</name>
</gene>
<dbReference type="Pfam" id="PF01292">
    <property type="entry name" value="Ni_hydr_CYTB"/>
    <property type="match status" value="1"/>
</dbReference>
<keyword evidence="16" id="KW-1185">Reference proteome</keyword>
<keyword evidence="5" id="KW-0349">Heme</keyword>
<dbReference type="InterPro" id="IPR011577">
    <property type="entry name" value="Cyt_b561_bac/Ni-Hgenase"/>
</dbReference>
<feature type="transmembrane region" description="Helical" evidence="13">
    <location>
        <begin position="48"/>
        <end position="67"/>
    </location>
</feature>
<evidence type="ECO:0000256" key="1">
    <source>
        <dbReference type="ARBA" id="ARBA00001970"/>
    </source>
</evidence>
<dbReference type="SUPFAM" id="SSF81342">
    <property type="entry name" value="Transmembrane di-heme cytochromes"/>
    <property type="match status" value="1"/>
</dbReference>
<organism evidence="15 16">
    <name type="scientific">Moraxella nasicaprae</name>
    <dbReference type="NCBI Taxonomy" id="2904122"/>
    <lineage>
        <taxon>Bacteria</taxon>
        <taxon>Pseudomonadati</taxon>
        <taxon>Pseudomonadota</taxon>
        <taxon>Gammaproteobacteria</taxon>
        <taxon>Moraxellales</taxon>
        <taxon>Moraxellaceae</taxon>
        <taxon>Moraxella</taxon>
    </lineage>
</organism>
<evidence type="ECO:0000256" key="10">
    <source>
        <dbReference type="ARBA" id="ARBA00023004"/>
    </source>
</evidence>
<keyword evidence="7" id="KW-0479">Metal-binding</keyword>
<keyword evidence="4" id="KW-1003">Cell membrane</keyword>
<keyword evidence="6 13" id="KW-0812">Transmembrane</keyword>
<dbReference type="Proteomes" id="UP001063782">
    <property type="component" value="Chromosome"/>
</dbReference>
<evidence type="ECO:0000256" key="5">
    <source>
        <dbReference type="ARBA" id="ARBA00022617"/>
    </source>
</evidence>
<evidence type="ECO:0000313" key="15">
    <source>
        <dbReference type="EMBL" id="UXZ05585.1"/>
    </source>
</evidence>
<evidence type="ECO:0000256" key="12">
    <source>
        <dbReference type="ARBA" id="ARBA00037975"/>
    </source>
</evidence>
<evidence type="ECO:0000256" key="7">
    <source>
        <dbReference type="ARBA" id="ARBA00022723"/>
    </source>
</evidence>
<evidence type="ECO:0000256" key="6">
    <source>
        <dbReference type="ARBA" id="ARBA00022692"/>
    </source>
</evidence>
<evidence type="ECO:0000256" key="8">
    <source>
        <dbReference type="ARBA" id="ARBA00022982"/>
    </source>
</evidence>
<dbReference type="PANTHER" id="PTHR30529:SF1">
    <property type="entry name" value="CYTOCHROME B561 HOMOLOG 2"/>
    <property type="match status" value="1"/>
</dbReference>